<dbReference type="GO" id="GO:0019867">
    <property type="term" value="C:outer membrane"/>
    <property type="evidence" value="ECO:0007669"/>
    <property type="project" value="InterPro"/>
</dbReference>
<dbReference type="AlphaFoldDB" id="A0A330L5Z5"/>
<dbReference type="EMBL" id="OUNR01000012">
    <property type="protein sequence ID" value="SPP64716.1"/>
    <property type="molecule type" value="Genomic_DNA"/>
</dbReference>
<dbReference type="Proteomes" id="UP000248168">
    <property type="component" value="Unassembled WGS sequence"/>
</dbReference>
<organism evidence="1 2">
    <name type="scientific">Nitrospira lenta</name>
    <dbReference type="NCBI Taxonomy" id="1436998"/>
    <lineage>
        <taxon>Bacteria</taxon>
        <taxon>Pseudomonadati</taxon>
        <taxon>Nitrospirota</taxon>
        <taxon>Nitrospiria</taxon>
        <taxon>Nitrospirales</taxon>
        <taxon>Nitrospiraceae</taxon>
        <taxon>Nitrospira</taxon>
    </lineage>
</organism>
<evidence type="ECO:0000313" key="1">
    <source>
        <dbReference type="EMBL" id="SPP64716.1"/>
    </source>
</evidence>
<accession>A0A330L5Z5</accession>
<dbReference type="PROSITE" id="PS51257">
    <property type="entry name" value="PROKAR_LIPOPROTEIN"/>
    <property type="match status" value="1"/>
</dbReference>
<dbReference type="Pfam" id="PF04390">
    <property type="entry name" value="LptE"/>
    <property type="match status" value="1"/>
</dbReference>
<protein>
    <recommendedName>
        <fullName evidence="3">Lipoprotein</fullName>
    </recommendedName>
</protein>
<dbReference type="GO" id="GO:0043165">
    <property type="term" value="P:Gram-negative-bacterium-type cell outer membrane assembly"/>
    <property type="evidence" value="ECO:0007669"/>
    <property type="project" value="InterPro"/>
</dbReference>
<gene>
    <name evidence="1" type="ORF">NITLEN_20356</name>
</gene>
<dbReference type="InterPro" id="IPR007485">
    <property type="entry name" value="LPS_assembly_LptE"/>
</dbReference>
<sequence>MTQFRTIRRWGVPLVTAGCLLMLVGCGYQFRVEGAGPTIGGSTVRASDQPTPRLVIRTLVNNSFEPNLETRYTNYLRREFSSGSGTQVVPDNEAADLVLTGQILSVSIPTLSFSLTPTPGNQTGSATTLESRAEVTVAVKIEETRTKKLVWTQISKGSSEFYITPDLQFNRVLQTRALEQAGRFAAEDLASRFLLHLEAGIGAKSAAEAPSTVPVAK</sequence>
<proteinExistence type="predicted"/>
<name>A0A330L5Z5_9BACT</name>
<evidence type="ECO:0008006" key="3">
    <source>
        <dbReference type="Google" id="ProtNLM"/>
    </source>
</evidence>
<dbReference type="InParanoid" id="A0A330L5Z5"/>
<keyword evidence="2" id="KW-1185">Reference proteome</keyword>
<evidence type="ECO:0000313" key="2">
    <source>
        <dbReference type="Proteomes" id="UP000248168"/>
    </source>
</evidence>
<reference evidence="2" key="1">
    <citation type="submission" date="2018-04" db="EMBL/GenBank/DDBJ databases">
        <authorList>
            <person name="Lucker S."/>
            <person name="Sakoula D."/>
        </authorList>
    </citation>
    <scope>NUCLEOTIDE SEQUENCE [LARGE SCALE GENOMIC DNA]</scope>
</reference>